<feature type="domain" description="Glucose-methanol-choline oxidoreductase N-terminal" evidence="6">
    <location>
        <begin position="108"/>
        <end position="344"/>
    </location>
</feature>
<dbReference type="RefSeq" id="WP_114065378.1">
    <property type="nucleotide sequence ID" value="NZ_CP030850.1"/>
</dbReference>
<dbReference type="PANTHER" id="PTHR42784">
    <property type="entry name" value="PYRANOSE 2-OXIDASE"/>
    <property type="match status" value="1"/>
</dbReference>
<evidence type="ECO:0000256" key="2">
    <source>
        <dbReference type="ARBA" id="ARBA00010790"/>
    </source>
</evidence>
<name>A0A344TD70_9BACT</name>
<evidence type="ECO:0000256" key="4">
    <source>
        <dbReference type="ARBA" id="ARBA00022827"/>
    </source>
</evidence>
<dbReference type="GO" id="GO:0050660">
    <property type="term" value="F:flavin adenine dinucleotide binding"/>
    <property type="evidence" value="ECO:0007669"/>
    <property type="project" value="InterPro"/>
</dbReference>
<evidence type="ECO:0000259" key="6">
    <source>
        <dbReference type="Pfam" id="PF00732"/>
    </source>
</evidence>
<dbReference type="Pfam" id="PF00732">
    <property type="entry name" value="GMC_oxred_N"/>
    <property type="match status" value="1"/>
</dbReference>
<keyword evidence="9" id="KW-1185">Reference proteome</keyword>
<dbReference type="InterPro" id="IPR000172">
    <property type="entry name" value="GMC_OxRdtase_N"/>
</dbReference>
<keyword evidence="3" id="KW-0285">Flavoprotein</keyword>
<comment type="cofactor">
    <cofactor evidence="1">
        <name>FAD</name>
        <dbReference type="ChEBI" id="CHEBI:57692"/>
    </cofactor>
</comment>
<dbReference type="AlphaFoldDB" id="A0A344TD70"/>
<dbReference type="SUPFAM" id="SSF54373">
    <property type="entry name" value="FAD-linked reductases, C-terminal domain"/>
    <property type="match status" value="1"/>
</dbReference>
<evidence type="ECO:0000256" key="5">
    <source>
        <dbReference type="ARBA" id="ARBA00023002"/>
    </source>
</evidence>
<dbReference type="OrthoDB" id="1154541at2"/>
<evidence type="ECO:0000259" key="7">
    <source>
        <dbReference type="Pfam" id="PF05199"/>
    </source>
</evidence>
<accession>A0A344TD70</accession>
<dbReference type="PANTHER" id="PTHR42784:SF1">
    <property type="entry name" value="PYRANOSE 2-OXIDASE"/>
    <property type="match status" value="1"/>
</dbReference>
<reference evidence="8 9" key="1">
    <citation type="submission" date="2018-07" db="EMBL/GenBank/DDBJ databases">
        <title>Genome sequencing of Runella.</title>
        <authorList>
            <person name="Baek M.-G."/>
            <person name="Yi H."/>
        </authorList>
    </citation>
    <scope>NUCLEOTIDE SEQUENCE [LARGE SCALE GENOMIC DNA]</scope>
    <source>
        <strain evidence="8 9">HYN0085</strain>
    </source>
</reference>
<gene>
    <name evidence="8" type="ORF">DR864_02025</name>
</gene>
<dbReference type="Gene3D" id="3.50.50.60">
    <property type="entry name" value="FAD/NAD(P)-binding domain"/>
    <property type="match status" value="2"/>
</dbReference>
<dbReference type="KEGG" id="run:DR864_02025"/>
<dbReference type="Proteomes" id="UP000251993">
    <property type="component" value="Chromosome"/>
</dbReference>
<evidence type="ECO:0000256" key="3">
    <source>
        <dbReference type="ARBA" id="ARBA00022630"/>
    </source>
</evidence>
<dbReference type="InterPro" id="IPR036188">
    <property type="entry name" value="FAD/NAD-bd_sf"/>
</dbReference>
<organism evidence="8 9">
    <name type="scientific">Runella rosea</name>
    <dbReference type="NCBI Taxonomy" id="2259595"/>
    <lineage>
        <taxon>Bacteria</taxon>
        <taxon>Pseudomonadati</taxon>
        <taxon>Bacteroidota</taxon>
        <taxon>Cytophagia</taxon>
        <taxon>Cytophagales</taxon>
        <taxon>Spirosomataceae</taxon>
        <taxon>Runella</taxon>
    </lineage>
</organism>
<comment type="similarity">
    <text evidence="2">Belongs to the GMC oxidoreductase family.</text>
</comment>
<evidence type="ECO:0000256" key="1">
    <source>
        <dbReference type="ARBA" id="ARBA00001974"/>
    </source>
</evidence>
<dbReference type="InterPro" id="IPR051473">
    <property type="entry name" value="P2Ox-like"/>
</dbReference>
<dbReference type="SUPFAM" id="SSF51905">
    <property type="entry name" value="FAD/NAD(P)-binding domain"/>
    <property type="match status" value="1"/>
</dbReference>
<dbReference type="EMBL" id="CP030850">
    <property type="protein sequence ID" value="AXE16591.1"/>
    <property type="molecule type" value="Genomic_DNA"/>
</dbReference>
<feature type="domain" description="Glucose-methanol-choline oxidoreductase C-terminal" evidence="7">
    <location>
        <begin position="438"/>
        <end position="557"/>
    </location>
</feature>
<sequence length="574" mass="64573">MYLNTDVQKNNTYDAIVIGSGISGGWAAKELTEKGLRTLMLERGRDVKHVVDYPTTMSAPWEMTHRGRLPLELAERVPIQRKTGPAANEYGNHFFVKDDEHPYTQIKPFDWTRGYQVGGKSLMWARWVQRWNEDNFEENAREGIGVDWPIRYKDLAPWYSYVERFIGVSGNKDGIKSLPDGEFLPPFELNCLEKHFQKTVANKYNDRHFIISRTANLSKPSAIHTALGRAACQSRNWCSRGCPYGAYFSTQSSTLPAAIKTGKLTLRPFSIVHSIIYDEKKGKATGVRVIDTNTLEMTEFYARIIFVNAATINSTAILMNSTSGRFPNGLGNDSGALGRYLMDHNYRIRVSGIYEGPEFNDSYYFGRRPAGSYVPRFRNLGNDRQKDFVRGYAYACGAGRQGWERCNGTESFGADFKESMTKPGPWTFSMTGMGEMLPHVDNKIELDPDKKDKWGMPTLKIDCQWHENEDKMVLDALSQAQEMMHNAGIKVTAAFDNHQAPGLAIHEMGTARMGRDPKTSVLNGFNQVHACKNVFVTDGASMASSACQNPSLTYMALTARAADHAVKEMKKMNL</sequence>
<dbReference type="InterPro" id="IPR007867">
    <property type="entry name" value="GMC_OxRtase_C"/>
</dbReference>
<dbReference type="GO" id="GO:0016614">
    <property type="term" value="F:oxidoreductase activity, acting on CH-OH group of donors"/>
    <property type="evidence" value="ECO:0007669"/>
    <property type="project" value="InterPro"/>
</dbReference>
<protein>
    <submittedName>
        <fullName evidence="8">GMC family oxidoreductase</fullName>
    </submittedName>
</protein>
<proteinExistence type="inferred from homology"/>
<keyword evidence="5" id="KW-0560">Oxidoreductase</keyword>
<evidence type="ECO:0000313" key="9">
    <source>
        <dbReference type="Proteomes" id="UP000251993"/>
    </source>
</evidence>
<evidence type="ECO:0000313" key="8">
    <source>
        <dbReference type="EMBL" id="AXE16591.1"/>
    </source>
</evidence>
<dbReference type="Pfam" id="PF05199">
    <property type="entry name" value="GMC_oxred_C"/>
    <property type="match status" value="1"/>
</dbReference>
<keyword evidence="4" id="KW-0274">FAD</keyword>